<organism evidence="1 2">
    <name type="scientific">Thelephora terrestris</name>
    <dbReference type="NCBI Taxonomy" id="56493"/>
    <lineage>
        <taxon>Eukaryota</taxon>
        <taxon>Fungi</taxon>
        <taxon>Dikarya</taxon>
        <taxon>Basidiomycota</taxon>
        <taxon>Agaricomycotina</taxon>
        <taxon>Agaricomycetes</taxon>
        <taxon>Thelephorales</taxon>
        <taxon>Thelephoraceae</taxon>
        <taxon>Thelephora</taxon>
    </lineage>
</organism>
<comment type="caution">
    <text evidence="1">The sequence shown here is derived from an EMBL/GenBank/DDBJ whole genome shotgun (WGS) entry which is preliminary data.</text>
</comment>
<evidence type="ECO:0000313" key="1">
    <source>
        <dbReference type="EMBL" id="KAF9778061.1"/>
    </source>
</evidence>
<sequence length="321" mass="37243">MELLSRGVEFVTETNKTYNSILEARINHTGNIGTMLMDEIAHVNERIDSRREEIENVEKDVSKLQEWTMLTDDATEKQAADIDLLKGEMVTSKDLVRGLIAQTKRLDDDRVCLTRRVSELTGEVRDFQRRCQGEEVCVEEEEPMIPEQAESPPARGLTPLITVTDTTLPWNQWPALEFDLYAKFVLDSEPNSDMELPDYEDLLDVDPNKIREQNWANEELPESLLVFRRQQRASGLIVNKFKTYPPLCPQFYQWKTWWSMWWAQLVQFVKEPLGFVKEVPCGKTDELVQKKFKTYPLIKVWAKWWVSKGLPPVTSGLFGVS</sequence>
<keyword evidence="2" id="KW-1185">Reference proteome</keyword>
<gene>
    <name evidence="1" type="ORF">BJ322DRAFT_1025417</name>
</gene>
<reference evidence="1" key="2">
    <citation type="submission" date="2020-11" db="EMBL/GenBank/DDBJ databases">
        <authorList>
            <consortium name="DOE Joint Genome Institute"/>
            <person name="Kuo A."/>
            <person name="Miyauchi S."/>
            <person name="Kiss E."/>
            <person name="Drula E."/>
            <person name="Kohler A."/>
            <person name="Sanchez-Garcia M."/>
            <person name="Andreopoulos B."/>
            <person name="Barry K.W."/>
            <person name="Bonito G."/>
            <person name="Buee M."/>
            <person name="Carver A."/>
            <person name="Chen C."/>
            <person name="Cichocki N."/>
            <person name="Clum A."/>
            <person name="Culley D."/>
            <person name="Crous P.W."/>
            <person name="Fauchery L."/>
            <person name="Girlanda M."/>
            <person name="Hayes R."/>
            <person name="Keri Z."/>
            <person name="Labutti K."/>
            <person name="Lipzen A."/>
            <person name="Lombard V."/>
            <person name="Magnuson J."/>
            <person name="Maillard F."/>
            <person name="Morin E."/>
            <person name="Murat C."/>
            <person name="Nolan M."/>
            <person name="Ohm R."/>
            <person name="Pangilinan J."/>
            <person name="Pereira M."/>
            <person name="Perotto S."/>
            <person name="Peter M."/>
            <person name="Riley R."/>
            <person name="Sitrit Y."/>
            <person name="Stielow B."/>
            <person name="Szollosi G."/>
            <person name="Zifcakova L."/>
            <person name="Stursova M."/>
            <person name="Spatafora J.W."/>
            <person name="Tedersoo L."/>
            <person name="Vaario L.-M."/>
            <person name="Yamada A."/>
            <person name="Yan M."/>
            <person name="Wang P."/>
            <person name="Xu J."/>
            <person name="Bruns T."/>
            <person name="Baldrian P."/>
            <person name="Vilgalys R."/>
            <person name="Henrissat B."/>
            <person name="Grigoriev I.V."/>
            <person name="Hibbett D."/>
            <person name="Nagy L.G."/>
            <person name="Martin F.M."/>
        </authorList>
    </citation>
    <scope>NUCLEOTIDE SEQUENCE</scope>
    <source>
        <strain evidence="1">UH-Tt-Lm1</strain>
    </source>
</reference>
<protein>
    <submittedName>
        <fullName evidence="1">Uncharacterized protein</fullName>
    </submittedName>
</protein>
<accession>A0A9P6L1I0</accession>
<dbReference type="AlphaFoldDB" id="A0A9P6L1I0"/>
<dbReference type="Proteomes" id="UP000736335">
    <property type="component" value="Unassembled WGS sequence"/>
</dbReference>
<dbReference type="EMBL" id="WIUZ02000025">
    <property type="protein sequence ID" value="KAF9778061.1"/>
    <property type="molecule type" value="Genomic_DNA"/>
</dbReference>
<reference evidence="1" key="1">
    <citation type="journal article" date="2020" name="Nat. Commun.">
        <title>Large-scale genome sequencing of mycorrhizal fungi provides insights into the early evolution of symbiotic traits.</title>
        <authorList>
            <person name="Miyauchi S."/>
            <person name="Kiss E."/>
            <person name="Kuo A."/>
            <person name="Drula E."/>
            <person name="Kohler A."/>
            <person name="Sanchez-Garcia M."/>
            <person name="Morin E."/>
            <person name="Andreopoulos B."/>
            <person name="Barry K.W."/>
            <person name="Bonito G."/>
            <person name="Buee M."/>
            <person name="Carver A."/>
            <person name="Chen C."/>
            <person name="Cichocki N."/>
            <person name="Clum A."/>
            <person name="Culley D."/>
            <person name="Crous P.W."/>
            <person name="Fauchery L."/>
            <person name="Girlanda M."/>
            <person name="Hayes R.D."/>
            <person name="Keri Z."/>
            <person name="LaButti K."/>
            <person name="Lipzen A."/>
            <person name="Lombard V."/>
            <person name="Magnuson J."/>
            <person name="Maillard F."/>
            <person name="Murat C."/>
            <person name="Nolan M."/>
            <person name="Ohm R.A."/>
            <person name="Pangilinan J."/>
            <person name="Pereira M.F."/>
            <person name="Perotto S."/>
            <person name="Peter M."/>
            <person name="Pfister S."/>
            <person name="Riley R."/>
            <person name="Sitrit Y."/>
            <person name="Stielow J.B."/>
            <person name="Szollosi G."/>
            <person name="Zifcakova L."/>
            <person name="Stursova M."/>
            <person name="Spatafora J.W."/>
            <person name="Tedersoo L."/>
            <person name="Vaario L.M."/>
            <person name="Yamada A."/>
            <person name="Yan M."/>
            <person name="Wang P."/>
            <person name="Xu J."/>
            <person name="Bruns T."/>
            <person name="Baldrian P."/>
            <person name="Vilgalys R."/>
            <person name="Dunand C."/>
            <person name="Henrissat B."/>
            <person name="Grigoriev I.V."/>
            <person name="Hibbett D."/>
            <person name="Nagy L.G."/>
            <person name="Martin F.M."/>
        </authorList>
    </citation>
    <scope>NUCLEOTIDE SEQUENCE</scope>
    <source>
        <strain evidence="1">UH-Tt-Lm1</strain>
    </source>
</reference>
<name>A0A9P6L1I0_9AGAM</name>
<proteinExistence type="predicted"/>
<evidence type="ECO:0000313" key="2">
    <source>
        <dbReference type="Proteomes" id="UP000736335"/>
    </source>
</evidence>